<evidence type="ECO:0000313" key="3">
    <source>
        <dbReference type="Proteomes" id="UP000196102"/>
    </source>
</evidence>
<keyword evidence="1" id="KW-0472">Membrane</keyword>
<accession>A0A1Z8B896</accession>
<feature type="transmembrane region" description="Helical" evidence="1">
    <location>
        <begin position="40"/>
        <end position="59"/>
    </location>
</feature>
<name>A0A1Z8B896_9FLAO</name>
<protein>
    <submittedName>
        <fullName evidence="2">Uncharacterized protein</fullName>
    </submittedName>
</protein>
<evidence type="ECO:0000256" key="1">
    <source>
        <dbReference type="SAM" id="Phobius"/>
    </source>
</evidence>
<dbReference type="RefSeq" id="WP_303685920.1">
    <property type="nucleotide sequence ID" value="NZ_CAJXYO010000070.1"/>
</dbReference>
<keyword evidence="1" id="KW-0812">Transmembrane</keyword>
<gene>
    <name evidence="2" type="ORF">A9Q93_03080</name>
</gene>
<feature type="transmembrane region" description="Helical" evidence="1">
    <location>
        <begin position="71"/>
        <end position="91"/>
    </location>
</feature>
<dbReference type="Proteomes" id="UP000196102">
    <property type="component" value="Unassembled WGS sequence"/>
</dbReference>
<keyword evidence="1" id="KW-1133">Transmembrane helix</keyword>
<reference evidence="3" key="1">
    <citation type="journal article" date="2017" name="Proc. Natl. Acad. Sci. U.S.A.">
        <title>Simulation of Deepwater Horizon oil plume reveals substrate specialization within a complex community of hydrocarbon-degraders.</title>
        <authorList>
            <person name="Hu P."/>
            <person name="Dubinsky E.A."/>
            <person name="Probst A.J."/>
            <person name="Wang J."/>
            <person name="Sieber C.M.K."/>
            <person name="Tom L.M."/>
            <person name="Gardinali P."/>
            <person name="Banfield J.F."/>
            <person name="Atlas R.M."/>
            <person name="Andersen G.L."/>
        </authorList>
    </citation>
    <scope>NUCLEOTIDE SEQUENCE [LARGE SCALE GENOMIC DNA]</scope>
</reference>
<dbReference type="EMBL" id="MAAX01000054">
    <property type="protein sequence ID" value="OUS18815.1"/>
    <property type="molecule type" value="Genomic_DNA"/>
</dbReference>
<evidence type="ECO:0000313" key="2">
    <source>
        <dbReference type="EMBL" id="OUS18815.1"/>
    </source>
</evidence>
<proteinExistence type="predicted"/>
<sequence length="99" mass="11055">MKYSKKSFHFAIISSILLLVFTLLSQTARTATNNINDIAGYLMTLYLVTVTLGLVFSILSIKEPYHWKKYVGIGINIFLFVMTGIAIAGNLQDMVEAFS</sequence>
<comment type="caution">
    <text evidence="2">The sequence shown here is derived from an EMBL/GenBank/DDBJ whole genome shotgun (WGS) entry which is preliminary data.</text>
</comment>
<dbReference type="AlphaFoldDB" id="A0A1Z8B896"/>
<organism evidence="2 3">
    <name type="scientific">Nonlabens dokdonensis</name>
    <dbReference type="NCBI Taxonomy" id="328515"/>
    <lineage>
        <taxon>Bacteria</taxon>
        <taxon>Pseudomonadati</taxon>
        <taxon>Bacteroidota</taxon>
        <taxon>Flavobacteriia</taxon>
        <taxon>Flavobacteriales</taxon>
        <taxon>Flavobacteriaceae</taxon>
        <taxon>Nonlabens</taxon>
    </lineage>
</organism>